<protein>
    <submittedName>
        <fullName evidence="5">TRAP transporter substrate-binding protein</fullName>
    </submittedName>
</protein>
<name>A0AAU7LRB1_9BURK</name>
<reference evidence="5" key="1">
    <citation type="submission" date="2024-05" db="EMBL/GenBank/DDBJ databases">
        <authorList>
            <person name="Bunk B."/>
            <person name="Swiderski J."/>
            <person name="Sproer C."/>
            <person name="Thiel V."/>
        </authorList>
    </citation>
    <scope>NUCLEOTIDE SEQUENCE</scope>
    <source>
        <strain evidence="5">DSM 17735</strain>
    </source>
</reference>
<dbReference type="AlphaFoldDB" id="A0AAU7LRB1"/>
<dbReference type="EMBL" id="CP157675">
    <property type="protein sequence ID" value="XBP70166.1"/>
    <property type="molecule type" value="Genomic_DNA"/>
</dbReference>
<comment type="similarity">
    <text evidence="1">Belongs to the bacterial solute-binding protein 7 family.</text>
</comment>
<feature type="signal peptide" evidence="4">
    <location>
        <begin position="1"/>
        <end position="23"/>
    </location>
</feature>
<gene>
    <name evidence="5" type="ORF">ABLV49_20235</name>
</gene>
<dbReference type="PANTHER" id="PTHR33376">
    <property type="match status" value="1"/>
</dbReference>
<proteinExistence type="inferred from homology"/>
<dbReference type="Pfam" id="PF03480">
    <property type="entry name" value="DctP"/>
    <property type="match status" value="1"/>
</dbReference>
<keyword evidence="3 4" id="KW-0732">Signal</keyword>
<evidence type="ECO:0000256" key="3">
    <source>
        <dbReference type="ARBA" id="ARBA00022729"/>
    </source>
</evidence>
<dbReference type="CDD" id="cd13603">
    <property type="entry name" value="PBP2_TRAP_Siap_TeaA_like"/>
    <property type="match status" value="1"/>
</dbReference>
<feature type="chain" id="PRO_5043571440" evidence="4">
    <location>
        <begin position="24"/>
        <end position="330"/>
    </location>
</feature>
<dbReference type="Gene3D" id="3.40.190.170">
    <property type="entry name" value="Bacterial extracellular solute-binding protein, family 7"/>
    <property type="match status" value="1"/>
</dbReference>
<evidence type="ECO:0000256" key="4">
    <source>
        <dbReference type="SAM" id="SignalP"/>
    </source>
</evidence>
<dbReference type="GO" id="GO:0055085">
    <property type="term" value="P:transmembrane transport"/>
    <property type="evidence" value="ECO:0007669"/>
    <property type="project" value="InterPro"/>
</dbReference>
<dbReference type="InterPro" id="IPR038404">
    <property type="entry name" value="TRAP_DctP_sf"/>
</dbReference>
<evidence type="ECO:0000256" key="1">
    <source>
        <dbReference type="ARBA" id="ARBA00009023"/>
    </source>
</evidence>
<evidence type="ECO:0000256" key="2">
    <source>
        <dbReference type="ARBA" id="ARBA00022448"/>
    </source>
</evidence>
<organism evidence="5">
    <name type="scientific">Polaromonas hydrogenivorans</name>
    <dbReference type="NCBI Taxonomy" id="335476"/>
    <lineage>
        <taxon>Bacteria</taxon>
        <taxon>Pseudomonadati</taxon>
        <taxon>Pseudomonadota</taxon>
        <taxon>Betaproteobacteria</taxon>
        <taxon>Burkholderiales</taxon>
        <taxon>Comamonadaceae</taxon>
        <taxon>Polaromonas</taxon>
    </lineage>
</organism>
<dbReference type="NCBIfam" id="NF037995">
    <property type="entry name" value="TRAP_S1"/>
    <property type="match status" value="1"/>
</dbReference>
<keyword evidence="2" id="KW-0813">Transport</keyword>
<dbReference type="GO" id="GO:0030288">
    <property type="term" value="C:outer membrane-bounded periplasmic space"/>
    <property type="evidence" value="ECO:0007669"/>
    <property type="project" value="InterPro"/>
</dbReference>
<dbReference type="InterPro" id="IPR018389">
    <property type="entry name" value="DctP_fam"/>
</dbReference>
<dbReference type="NCBIfam" id="TIGR00787">
    <property type="entry name" value="dctP"/>
    <property type="match status" value="1"/>
</dbReference>
<evidence type="ECO:0000313" key="5">
    <source>
        <dbReference type="EMBL" id="XBP70166.1"/>
    </source>
</evidence>
<dbReference type="PIRSF" id="PIRSF006470">
    <property type="entry name" value="DctB"/>
    <property type="match status" value="1"/>
</dbReference>
<dbReference type="InterPro" id="IPR004682">
    <property type="entry name" value="TRAP_DctP"/>
</dbReference>
<dbReference type="SUPFAM" id="SSF53850">
    <property type="entry name" value="Periplasmic binding protein-like II"/>
    <property type="match status" value="1"/>
</dbReference>
<sequence length="330" mass="37064">MKAICSTFIAVLALATCAVTAHAEPITLTLVHAASTTHPEHLAALQFARRVEERTHGQIKTRIFPAAQLGSETEMIQKVRLGAIDMDLASHHYLINYEKAFAVVIMPYVFDNYEHAHRVLDGPAMAWLAPLAEKQGFVILSNWEWGFRNLSNNQRPINQPEDVRGLKIRVPPGVGMEASMEALGAQISKISFKDLYAALSQGRVDGQENPLSVFYHHKLYESQKHLALTRHVYYNMVHFISVKSWTRLTPAQQTIVREESKAAGDGMRKKIIAEEDELIAKLAAAGVKVTRPDPQPFRAMMEPAHQKIKLLAGEENARKFLNMVEDERQP</sequence>
<accession>A0AAU7LRB1</accession>
<dbReference type="RefSeq" id="WP_349279315.1">
    <property type="nucleotide sequence ID" value="NZ_CBCSCU010000005.1"/>
</dbReference>
<dbReference type="PANTHER" id="PTHR33376:SF7">
    <property type="entry name" value="C4-DICARBOXYLATE-BINDING PROTEIN DCTB"/>
    <property type="match status" value="1"/>
</dbReference>